<name>A0A7W6K6K3_9SPHI</name>
<dbReference type="EMBL" id="BMHZ01000002">
    <property type="protein sequence ID" value="GGG99909.1"/>
    <property type="molecule type" value="Genomic_DNA"/>
</dbReference>
<comment type="caution">
    <text evidence="4">The sequence shown here is derived from an EMBL/GenBank/DDBJ whole genome shotgun (WGS) entry which is preliminary data.</text>
</comment>
<accession>A0A7W6K6K3</accession>
<dbReference type="Proteomes" id="UP000642938">
    <property type="component" value="Unassembled WGS sequence"/>
</dbReference>
<reference evidence="3" key="4">
    <citation type="submission" date="2024-05" db="EMBL/GenBank/DDBJ databases">
        <authorList>
            <person name="Sun Q."/>
            <person name="Zhou Y."/>
        </authorList>
    </citation>
    <scope>NUCLEOTIDE SEQUENCE</scope>
    <source>
        <strain evidence="3">CGMCC 1.15287</strain>
    </source>
</reference>
<protein>
    <submittedName>
        <fullName evidence="4">Uncharacterized protein</fullName>
    </submittedName>
</protein>
<sequence length="281" mass="32937">MEQFKDFFADLKERVSSPLISSFVISWLLINWPITVGLLLYKQQDLKADGFRSYYELIKGYSNWTYTALIPFLLALIYTFAFPYLKAWIKLLNAKIDNRNETNILRATSEGSMPVKKYIELRETHADLTTKLRGIIEDQSVVQTQRDGLLIQVAEFENMVEKLEHYNESLKNQLVKMEDNFKADLGILRGRWEVQRIESSELVKEEWLIEDNLVTKATNPIRSYVINNFMIDKNKQLVALHVIELVNNSLSSNVINFWFKFDADFKTLVDKSNRNIYMNKV</sequence>
<feature type="transmembrane region" description="Helical" evidence="2">
    <location>
        <begin position="61"/>
        <end position="85"/>
    </location>
</feature>
<dbReference type="AlphaFoldDB" id="A0A7W6K6K3"/>
<evidence type="ECO:0000313" key="4">
    <source>
        <dbReference type="EMBL" id="MBB4106168.1"/>
    </source>
</evidence>
<evidence type="ECO:0000313" key="3">
    <source>
        <dbReference type="EMBL" id="GGG99909.1"/>
    </source>
</evidence>
<feature type="transmembrane region" description="Helical" evidence="2">
    <location>
        <begin position="20"/>
        <end position="41"/>
    </location>
</feature>
<reference evidence="4 5" key="3">
    <citation type="submission" date="2020-08" db="EMBL/GenBank/DDBJ databases">
        <title>Genomic Encyclopedia of Type Strains, Phase IV (KMG-IV): sequencing the most valuable type-strain genomes for metagenomic binning, comparative biology and taxonomic classification.</title>
        <authorList>
            <person name="Goeker M."/>
        </authorList>
    </citation>
    <scope>NUCLEOTIDE SEQUENCE [LARGE SCALE GENOMIC DNA]</scope>
    <source>
        <strain evidence="4 5">DSM 100774</strain>
    </source>
</reference>
<keyword evidence="2" id="KW-0812">Transmembrane</keyword>
<evidence type="ECO:0000256" key="2">
    <source>
        <dbReference type="SAM" id="Phobius"/>
    </source>
</evidence>
<proteinExistence type="predicted"/>
<evidence type="ECO:0000313" key="6">
    <source>
        <dbReference type="Proteomes" id="UP000642938"/>
    </source>
</evidence>
<keyword evidence="2" id="KW-1133">Transmembrane helix</keyword>
<gene>
    <name evidence="3" type="ORF">GCM10007422_12980</name>
    <name evidence="4" type="ORF">GGQ60_000128</name>
</gene>
<dbReference type="EMBL" id="JACIEF010000001">
    <property type="protein sequence ID" value="MBB4106168.1"/>
    <property type="molecule type" value="Genomic_DNA"/>
</dbReference>
<feature type="coiled-coil region" evidence="1">
    <location>
        <begin position="153"/>
        <end position="180"/>
    </location>
</feature>
<reference evidence="6" key="2">
    <citation type="journal article" date="2019" name="Int. J. Syst. Evol. Microbiol.">
        <title>The Global Catalogue of Microorganisms (GCM) 10K type strain sequencing project: providing services to taxonomists for standard genome sequencing and annotation.</title>
        <authorList>
            <consortium name="The Broad Institute Genomics Platform"/>
            <consortium name="The Broad Institute Genome Sequencing Center for Infectious Disease"/>
            <person name="Wu L."/>
            <person name="Ma J."/>
        </authorList>
    </citation>
    <scope>NUCLEOTIDE SEQUENCE [LARGE SCALE GENOMIC DNA]</scope>
    <source>
        <strain evidence="6">CGMCC 1.15287</strain>
    </source>
</reference>
<reference evidence="3" key="1">
    <citation type="journal article" date="2014" name="Int. J. Syst. Evol. Microbiol.">
        <title>Complete genome of a new Firmicutes species belonging to the dominant human colonic microbiota ('Ruminococcus bicirculans') reveals two chromosomes and a selective capacity to utilize plant glucans.</title>
        <authorList>
            <consortium name="NISC Comparative Sequencing Program"/>
            <person name="Wegmann U."/>
            <person name="Louis P."/>
            <person name="Goesmann A."/>
            <person name="Henrissat B."/>
            <person name="Duncan S.H."/>
            <person name="Flint H.J."/>
        </authorList>
    </citation>
    <scope>NUCLEOTIDE SEQUENCE</scope>
    <source>
        <strain evidence="3">CGMCC 1.15287</strain>
    </source>
</reference>
<organism evidence="4 5">
    <name type="scientific">Pedobacter zeae</name>
    <dbReference type="NCBI Taxonomy" id="1737356"/>
    <lineage>
        <taxon>Bacteria</taxon>
        <taxon>Pseudomonadati</taxon>
        <taxon>Bacteroidota</taxon>
        <taxon>Sphingobacteriia</taxon>
        <taxon>Sphingobacteriales</taxon>
        <taxon>Sphingobacteriaceae</taxon>
        <taxon>Pedobacter</taxon>
    </lineage>
</organism>
<keyword evidence="6" id="KW-1185">Reference proteome</keyword>
<evidence type="ECO:0000256" key="1">
    <source>
        <dbReference type="SAM" id="Coils"/>
    </source>
</evidence>
<dbReference type="Proteomes" id="UP000532273">
    <property type="component" value="Unassembled WGS sequence"/>
</dbReference>
<dbReference type="RefSeq" id="WP_183759461.1">
    <property type="nucleotide sequence ID" value="NZ_BMHZ01000002.1"/>
</dbReference>
<evidence type="ECO:0000313" key="5">
    <source>
        <dbReference type="Proteomes" id="UP000532273"/>
    </source>
</evidence>
<keyword evidence="2" id="KW-0472">Membrane</keyword>
<keyword evidence="1" id="KW-0175">Coiled coil</keyword>